<gene>
    <name evidence="1" type="ORF">QJT81_07570</name>
</gene>
<proteinExistence type="predicted"/>
<reference evidence="1" key="1">
    <citation type="journal article" date="2023" name="Int. J. Mol. Sci.">
        <title>Metagenomics Revealed a New Genus 'Candidatus Thiocaldithrix dubininis' gen. nov., sp. nov. and a New Species 'Candidatus Thiothrix putei' sp. nov. in the Family Thiotrichaceae, Some Members of Which Have Traits of Both Na+- and H+-Motive Energetics.</title>
        <authorList>
            <person name="Ravin N.V."/>
            <person name="Muntyan M.S."/>
            <person name="Smolyakov D.D."/>
            <person name="Rudenko T.S."/>
            <person name="Beletsky A.V."/>
            <person name="Mardanov A.V."/>
            <person name="Grabovich M.Y."/>
        </authorList>
    </citation>
    <scope>NUCLEOTIDE SEQUENCE</scope>
    <source>
        <strain evidence="1">GKL-02</strain>
    </source>
</reference>
<evidence type="ECO:0000313" key="1">
    <source>
        <dbReference type="EMBL" id="WGZ95834.1"/>
    </source>
</evidence>
<name>A0AA95KJW6_9GAMM</name>
<organism evidence="1">
    <name type="scientific">Candidatus Thiothrix putei</name>
    <dbReference type="NCBI Taxonomy" id="3080811"/>
    <lineage>
        <taxon>Bacteria</taxon>
        <taxon>Pseudomonadati</taxon>
        <taxon>Pseudomonadota</taxon>
        <taxon>Gammaproteobacteria</taxon>
        <taxon>Thiotrichales</taxon>
        <taxon>Thiotrichaceae</taxon>
        <taxon>Thiothrix</taxon>
    </lineage>
</organism>
<reference evidence="1" key="2">
    <citation type="submission" date="2023-04" db="EMBL/GenBank/DDBJ databases">
        <authorList>
            <person name="Beletskiy A.V."/>
            <person name="Mardanov A.V."/>
            <person name="Ravin N.V."/>
        </authorList>
    </citation>
    <scope>NUCLEOTIDE SEQUENCE</scope>
    <source>
        <strain evidence="1">GKL-02</strain>
    </source>
</reference>
<dbReference type="Proteomes" id="UP001301326">
    <property type="component" value="Chromosome"/>
</dbReference>
<dbReference type="EMBL" id="CP124756">
    <property type="protein sequence ID" value="WGZ95834.1"/>
    <property type="molecule type" value="Genomic_DNA"/>
</dbReference>
<dbReference type="KEGG" id="tput:QJT81_07570"/>
<protein>
    <submittedName>
        <fullName evidence="1">Uncharacterized protein</fullName>
    </submittedName>
</protein>
<dbReference type="AlphaFoldDB" id="A0AA95KJW6"/>
<accession>A0AA95KJW6</accession>
<sequence>MNSYVVDGTVIVYQAGTTNELFTTTTGELGSFTLPNNLSGILRVDISGGYEDIDGLSNTTGDRKPFTNSLSTLLNADDGTSTPFVVSALGIIYK</sequence>